<name>A0A084QZL8_STAC4</name>
<evidence type="ECO:0000313" key="2">
    <source>
        <dbReference type="Proteomes" id="UP000028524"/>
    </source>
</evidence>
<reference evidence="1 2" key="1">
    <citation type="journal article" date="2014" name="BMC Genomics">
        <title>Comparative genome sequencing reveals chemotype-specific gene clusters in the toxigenic black mold Stachybotrys.</title>
        <authorList>
            <person name="Semeiks J."/>
            <person name="Borek D."/>
            <person name="Otwinowski Z."/>
            <person name="Grishin N.V."/>
        </authorList>
    </citation>
    <scope>NUCLEOTIDE SEQUENCE [LARGE SCALE GENOMIC DNA]</scope>
    <source>
        <strain evidence="1 2">IBT 40285</strain>
    </source>
</reference>
<evidence type="ECO:0000313" key="1">
    <source>
        <dbReference type="EMBL" id="KFA69403.1"/>
    </source>
</evidence>
<dbReference type="Proteomes" id="UP000028524">
    <property type="component" value="Unassembled WGS sequence"/>
</dbReference>
<keyword evidence="2" id="KW-1185">Reference proteome</keyword>
<sequence>HQKPGETRSSGLLIISDVDLHTPGRVGTHKNILKYRKSLYSHLPRFYLFRTVTEYTTESVVATETESVTQILVFNETTTSVIPATATQTLPGYTSTVTVFDPALRKRENSPTLPPYATPCSGEMRYTSACSCIGVTGPITVTAPTPKTTVTLPTTVTYSTETVTVTVQTEFTTIIAATTSLTTTLTTVTLPGPAATVTQNVPYPPECKNIVLYNGLQPADYSPMTTHDGGVLSTDKCCLACFQLPGCIAYVVGYNGAGSCLLLTVPNHSYDGNPTGQCPAGKSPTMFGAAGGIVGKGPCQKP</sequence>
<protein>
    <submittedName>
        <fullName evidence="1">Uncharacterized protein</fullName>
    </submittedName>
</protein>
<gene>
    <name evidence="1" type="ORF">S40285_08807</name>
</gene>
<proteinExistence type="predicted"/>
<dbReference type="OrthoDB" id="5596743at2759"/>
<dbReference type="OMA" id="EMRYTSA"/>
<dbReference type="AlphaFoldDB" id="A0A084QZL8"/>
<accession>A0A084QZL8</accession>
<dbReference type="InParanoid" id="A0A084QZL8"/>
<feature type="non-terminal residue" evidence="1">
    <location>
        <position position="1"/>
    </location>
</feature>
<organism evidence="1 2">
    <name type="scientific">Stachybotrys chlorohalonatus (strain IBT 40285)</name>
    <dbReference type="NCBI Taxonomy" id="1283841"/>
    <lineage>
        <taxon>Eukaryota</taxon>
        <taxon>Fungi</taxon>
        <taxon>Dikarya</taxon>
        <taxon>Ascomycota</taxon>
        <taxon>Pezizomycotina</taxon>
        <taxon>Sordariomycetes</taxon>
        <taxon>Hypocreomycetidae</taxon>
        <taxon>Hypocreales</taxon>
        <taxon>Stachybotryaceae</taxon>
        <taxon>Stachybotrys</taxon>
    </lineage>
</organism>
<dbReference type="EMBL" id="KL659488">
    <property type="protein sequence ID" value="KFA69403.1"/>
    <property type="molecule type" value="Genomic_DNA"/>
</dbReference>
<dbReference type="HOGENOM" id="CLU_903657_0_0_1"/>